<name>A0A9D2HFG9_9BACT</name>
<reference evidence="1" key="1">
    <citation type="journal article" date="2021" name="PeerJ">
        <title>Extensive microbial diversity within the chicken gut microbiome revealed by metagenomics and culture.</title>
        <authorList>
            <person name="Gilroy R."/>
            <person name="Ravi A."/>
            <person name="Getino M."/>
            <person name="Pursley I."/>
            <person name="Horton D.L."/>
            <person name="Alikhan N.F."/>
            <person name="Baker D."/>
            <person name="Gharbi K."/>
            <person name="Hall N."/>
            <person name="Watson M."/>
            <person name="Adriaenssens E.M."/>
            <person name="Foster-Nyarko E."/>
            <person name="Jarju S."/>
            <person name="Secka A."/>
            <person name="Antonio M."/>
            <person name="Oren A."/>
            <person name="Chaudhuri R.R."/>
            <person name="La Ragione R."/>
            <person name="Hildebrand F."/>
            <person name="Pallen M.J."/>
        </authorList>
    </citation>
    <scope>NUCLEOTIDE SEQUENCE</scope>
    <source>
        <strain evidence="1">CHK186-16707</strain>
    </source>
</reference>
<dbReference type="AlphaFoldDB" id="A0A9D2HFG9"/>
<reference evidence="1" key="2">
    <citation type="submission" date="2021-04" db="EMBL/GenBank/DDBJ databases">
        <authorList>
            <person name="Gilroy R."/>
        </authorList>
    </citation>
    <scope>NUCLEOTIDE SEQUENCE</scope>
    <source>
        <strain evidence="1">CHK186-16707</strain>
    </source>
</reference>
<gene>
    <name evidence="1" type="ORF">H9962_07770</name>
</gene>
<protein>
    <submittedName>
        <fullName evidence="1">MerR family transcriptional regulator</fullName>
    </submittedName>
</protein>
<sequence>MQCQTVAYVPCLLKSMTDICKQFGVGRKQVRAWIRAGAPIAVEGDGARTKYSAELLRLQIWRERRTSPAPADED</sequence>
<dbReference type="Proteomes" id="UP000824225">
    <property type="component" value="Unassembled WGS sequence"/>
</dbReference>
<proteinExistence type="predicted"/>
<dbReference type="InterPro" id="IPR036388">
    <property type="entry name" value="WH-like_DNA-bd_sf"/>
</dbReference>
<evidence type="ECO:0000313" key="2">
    <source>
        <dbReference type="Proteomes" id="UP000824225"/>
    </source>
</evidence>
<comment type="caution">
    <text evidence="1">The sequence shown here is derived from an EMBL/GenBank/DDBJ whole genome shotgun (WGS) entry which is preliminary data.</text>
</comment>
<organism evidence="1 2">
    <name type="scientific">Candidatus Mailhella merdigallinarum</name>
    <dbReference type="NCBI Taxonomy" id="2838658"/>
    <lineage>
        <taxon>Bacteria</taxon>
        <taxon>Pseudomonadati</taxon>
        <taxon>Thermodesulfobacteriota</taxon>
        <taxon>Desulfovibrionia</taxon>
        <taxon>Desulfovibrionales</taxon>
        <taxon>Desulfovibrionaceae</taxon>
        <taxon>Mailhella</taxon>
    </lineage>
</organism>
<dbReference type="Gene3D" id="1.10.10.10">
    <property type="entry name" value="Winged helix-like DNA-binding domain superfamily/Winged helix DNA-binding domain"/>
    <property type="match status" value="1"/>
</dbReference>
<evidence type="ECO:0000313" key="1">
    <source>
        <dbReference type="EMBL" id="HJA09070.1"/>
    </source>
</evidence>
<dbReference type="EMBL" id="DXAN01000025">
    <property type="protein sequence ID" value="HJA09070.1"/>
    <property type="molecule type" value="Genomic_DNA"/>
</dbReference>
<accession>A0A9D2HFG9</accession>